<protein>
    <submittedName>
        <fullName evidence="1">Uncharacterized protein</fullName>
    </submittedName>
</protein>
<evidence type="ECO:0000313" key="2">
    <source>
        <dbReference type="Proteomes" id="UP000652761"/>
    </source>
</evidence>
<evidence type="ECO:0000313" key="1">
    <source>
        <dbReference type="EMBL" id="MQL97965.1"/>
    </source>
</evidence>
<dbReference type="EMBL" id="NMUH01002123">
    <property type="protein sequence ID" value="MQL97965.1"/>
    <property type="molecule type" value="Genomic_DNA"/>
</dbReference>
<dbReference type="Proteomes" id="UP000652761">
    <property type="component" value="Unassembled WGS sequence"/>
</dbReference>
<dbReference type="AlphaFoldDB" id="A0A843VPR6"/>
<reference evidence="1" key="1">
    <citation type="submission" date="2017-07" db="EMBL/GenBank/DDBJ databases">
        <title>Taro Niue Genome Assembly and Annotation.</title>
        <authorList>
            <person name="Atibalentja N."/>
            <person name="Keating K."/>
            <person name="Fields C.J."/>
        </authorList>
    </citation>
    <scope>NUCLEOTIDE SEQUENCE</scope>
    <source>
        <strain evidence="1">Niue_2</strain>
        <tissue evidence="1">Leaf</tissue>
    </source>
</reference>
<gene>
    <name evidence="1" type="ORF">Taro_030671</name>
</gene>
<organism evidence="1 2">
    <name type="scientific">Colocasia esculenta</name>
    <name type="common">Wild taro</name>
    <name type="synonym">Arum esculentum</name>
    <dbReference type="NCBI Taxonomy" id="4460"/>
    <lineage>
        <taxon>Eukaryota</taxon>
        <taxon>Viridiplantae</taxon>
        <taxon>Streptophyta</taxon>
        <taxon>Embryophyta</taxon>
        <taxon>Tracheophyta</taxon>
        <taxon>Spermatophyta</taxon>
        <taxon>Magnoliopsida</taxon>
        <taxon>Liliopsida</taxon>
        <taxon>Araceae</taxon>
        <taxon>Aroideae</taxon>
        <taxon>Colocasieae</taxon>
        <taxon>Colocasia</taxon>
    </lineage>
</organism>
<proteinExistence type="predicted"/>
<keyword evidence="2" id="KW-1185">Reference proteome</keyword>
<dbReference type="OrthoDB" id="1930492at2759"/>
<sequence>KPAQTQPHRPTQLLKHAFPAYQTLSWSVRPSHLQTRQDLPFPSLPRMAQQKVVVKVSGMIDNRTKQKAMEAVADVYGTHHHPELPSCFFPATLPTFLCLHAFMVSQMIRLALGGTDHSKYCYLIVSLSNSPWQEPPKTPWGSKKKN</sequence>
<feature type="non-terminal residue" evidence="1">
    <location>
        <position position="1"/>
    </location>
</feature>
<comment type="caution">
    <text evidence="1">The sequence shown here is derived from an EMBL/GenBank/DDBJ whole genome shotgun (WGS) entry which is preliminary data.</text>
</comment>
<name>A0A843VPR6_COLES</name>
<accession>A0A843VPR6</accession>